<gene>
    <name evidence="2" type="ORF">BN961_03992</name>
</gene>
<dbReference type="STRING" id="1035.BN961_03992"/>
<keyword evidence="3" id="KW-1185">Reference proteome</keyword>
<dbReference type="Proteomes" id="UP000035762">
    <property type="component" value="Unassembled WGS sequence"/>
</dbReference>
<reference evidence="2 3" key="1">
    <citation type="journal article" date="2014" name="Genome Announc.">
        <title>Genome Sequence of Afipia felis Strain 76713, Isolated in Hospital Water Using an Amoeba Co-Culture Procedure.</title>
        <authorList>
            <person name="Benamar S."/>
            <person name="La Scola B."/>
            <person name="Croce O."/>
        </authorList>
    </citation>
    <scope>NUCLEOTIDE SEQUENCE [LARGE SCALE GENOMIC DNA]</scope>
    <source>
        <strain evidence="2 3">76713</strain>
    </source>
</reference>
<sequence>MSTPKMMRRALLRSVLVAGAVICVGVAATWGFIRSHNEVAAEAERERPIKAPLRVSMQNGAPVVRLDLETEQRNGIETTALMPSQHQEQLRAYGTVLDLARLTDLSNSYAAAKAQLQTAQAKIEASRADVDRSRTLYEKPGTIPLKQLQAAEATFGVDKAAVAAAESQVRTLTATANQEWGPVLGKSLVDGSAMVTGLIERHDFLVQVTLPPGESMSKLPETAVLQIGKTAQAIVTYVSPATRTDPKIQGVSYFYIASADSGVLPGMSVLAFLSSGDAVEGTLIPAASIVWLQGRAWIYRRTEPNTFTRIAISTDQSTPDGGYFVGGLPLDVQVVTRGAQSLLSEEFRAQLRVGEDQK</sequence>
<protein>
    <submittedName>
        <fullName evidence="2">Efflux transporter, RND family, MFP subunit</fullName>
    </submittedName>
</protein>
<accession>A0A090MVJ0</accession>
<evidence type="ECO:0000256" key="1">
    <source>
        <dbReference type="SAM" id="Coils"/>
    </source>
</evidence>
<name>A0A090MVJ0_AFIFE</name>
<dbReference type="AlphaFoldDB" id="A0A090MVJ0"/>
<proteinExistence type="predicted"/>
<dbReference type="Gene3D" id="1.10.287.470">
    <property type="entry name" value="Helix hairpin bin"/>
    <property type="match status" value="1"/>
</dbReference>
<feature type="coiled-coil region" evidence="1">
    <location>
        <begin position="102"/>
        <end position="129"/>
    </location>
</feature>
<dbReference type="EMBL" id="CCAZ020000003">
    <property type="protein sequence ID" value="CEG10552.1"/>
    <property type="molecule type" value="Genomic_DNA"/>
</dbReference>
<evidence type="ECO:0000313" key="2">
    <source>
        <dbReference type="EMBL" id="CEG10552.1"/>
    </source>
</evidence>
<keyword evidence="1" id="KW-0175">Coiled coil</keyword>
<comment type="caution">
    <text evidence="2">The sequence shown here is derived from an EMBL/GenBank/DDBJ whole genome shotgun (WGS) entry which is preliminary data.</text>
</comment>
<evidence type="ECO:0000313" key="3">
    <source>
        <dbReference type="Proteomes" id="UP000035762"/>
    </source>
</evidence>
<organism evidence="2 3">
    <name type="scientific">Afipia felis</name>
    <name type="common">Cat scratch disease bacillus</name>
    <dbReference type="NCBI Taxonomy" id="1035"/>
    <lineage>
        <taxon>Bacteria</taxon>
        <taxon>Pseudomonadati</taxon>
        <taxon>Pseudomonadota</taxon>
        <taxon>Alphaproteobacteria</taxon>
        <taxon>Hyphomicrobiales</taxon>
        <taxon>Nitrobacteraceae</taxon>
        <taxon>Afipia</taxon>
    </lineage>
</organism>
<dbReference type="RefSeq" id="WP_244469258.1">
    <property type="nucleotide sequence ID" value="NZ_CCAZ020000003.1"/>
</dbReference>